<keyword evidence="3" id="KW-1185">Reference proteome</keyword>
<evidence type="ECO:0000313" key="2">
    <source>
        <dbReference type="EMBL" id="KAK9831393.1"/>
    </source>
</evidence>
<proteinExistence type="predicted"/>
<protein>
    <recommendedName>
        <fullName evidence="4">Endoplasmic reticulum transmembrane protein</fullName>
    </recommendedName>
</protein>
<dbReference type="EMBL" id="JALJOU010000046">
    <property type="protein sequence ID" value="KAK9831393.1"/>
    <property type="molecule type" value="Genomic_DNA"/>
</dbReference>
<reference evidence="2 3" key="1">
    <citation type="journal article" date="2024" name="Nat. Commun.">
        <title>Phylogenomics reveals the evolutionary origins of lichenization in chlorophyte algae.</title>
        <authorList>
            <person name="Puginier C."/>
            <person name="Libourel C."/>
            <person name="Otte J."/>
            <person name="Skaloud P."/>
            <person name="Haon M."/>
            <person name="Grisel S."/>
            <person name="Petersen M."/>
            <person name="Berrin J.G."/>
            <person name="Delaux P.M."/>
            <person name="Dal Grande F."/>
            <person name="Keller J."/>
        </authorList>
    </citation>
    <scope>NUCLEOTIDE SEQUENCE [LARGE SCALE GENOMIC DNA]</scope>
    <source>
        <strain evidence="2 3">SAG 245.80</strain>
    </source>
</reference>
<keyword evidence="1" id="KW-0812">Transmembrane</keyword>
<dbReference type="AlphaFoldDB" id="A0AAW1RC55"/>
<keyword evidence="1" id="KW-1133">Transmembrane helix</keyword>
<dbReference type="Proteomes" id="UP001445335">
    <property type="component" value="Unassembled WGS sequence"/>
</dbReference>
<evidence type="ECO:0000256" key="1">
    <source>
        <dbReference type="SAM" id="Phobius"/>
    </source>
</evidence>
<gene>
    <name evidence="2" type="ORF">WJX81_000465</name>
</gene>
<evidence type="ECO:0000313" key="3">
    <source>
        <dbReference type="Proteomes" id="UP001445335"/>
    </source>
</evidence>
<comment type="caution">
    <text evidence="2">The sequence shown here is derived from an EMBL/GenBank/DDBJ whole genome shotgun (WGS) entry which is preliminary data.</text>
</comment>
<evidence type="ECO:0008006" key="4">
    <source>
        <dbReference type="Google" id="ProtNLM"/>
    </source>
</evidence>
<sequence length="184" mass="20041">MPADLDKTETLVSVLKIYCFCSVGLLLRYIACFLAGALVTSMLLWPRQRQAHQALGSCPAPPLPALAEPVSVLRQRLAELEAQLAEAGQERRLEGVGQGCERCWAALDAERAHEWLLRVRLAVCAAAACALASAAAAVYRRVKQRQVTDLRLELVKLVSALREAQGLTRRGPPRPGAMHPPTRA</sequence>
<name>A0AAW1RC55_9CHLO</name>
<keyword evidence="1" id="KW-0472">Membrane</keyword>
<feature type="transmembrane region" description="Helical" evidence="1">
    <location>
        <begin position="121"/>
        <end position="139"/>
    </location>
</feature>
<organism evidence="2 3">
    <name type="scientific">Elliptochloris bilobata</name>
    <dbReference type="NCBI Taxonomy" id="381761"/>
    <lineage>
        <taxon>Eukaryota</taxon>
        <taxon>Viridiplantae</taxon>
        <taxon>Chlorophyta</taxon>
        <taxon>core chlorophytes</taxon>
        <taxon>Trebouxiophyceae</taxon>
        <taxon>Trebouxiophyceae incertae sedis</taxon>
        <taxon>Elliptochloris clade</taxon>
        <taxon>Elliptochloris</taxon>
    </lineage>
</organism>
<accession>A0AAW1RC55</accession>
<feature type="transmembrane region" description="Helical" evidence="1">
    <location>
        <begin position="15"/>
        <end position="45"/>
    </location>
</feature>